<dbReference type="OrthoDB" id="4745173at2"/>
<gene>
    <name evidence="1" type="ORF">Pan216_16370</name>
</gene>
<proteinExistence type="predicted"/>
<keyword evidence="2" id="KW-1185">Reference proteome</keyword>
<dbReference type="SUPFAM" id="SSF52309">
    <property type="entry name" value="N-(deoxy)ribosyltransferase-like"/>
    <property type="match status" value="1"/>
</dbReference>
<dbReference type="KEGG" id="knv:Pan216_16370"/>
<dbReference type="AlphaFoldDB" id="A0A518B1C6"/>
<sequence length="194" mass="20925">MKALARRAMPLALLGWFLVAGTGTCSISRSLGAEPVAEPTLCPPTQAAIDPSAETPSAEAHATKELVRNELVTKPNTAFFWSGRTGGVYAEKVAPEMAIAMGGITIDQLMKAKGLKEPNWNPNDPESIKKWKALSVDFSRGASGHVRVVLGNDLRPGNTWEAVELPALKANPRVTKITAIDPATKKERVLFERR</sequence>
<organism evidence="1 2">
    <name type="scientific">Kolteria novifilia</name>
    <dbReference type="NCBI Taxonomy" id="2527975"/>
    <lineage>
        <taxon>Bacteria</taxon>
        <taxon>Pseudomonadati</taxon>
        <taxon>Planctomycetota</taxon>
        <taxon>Planctomycetia</taxon>
        <taxon>Kolteriales</taxon>
        <taxon>Kolteriaceae</taxon>
        <taxon>Kolteria</taxon>
    </lineage>
</organism>
<protein>
    <submittedName>
        <fullName evidence="1">Uncharacterized protein</fullName>
    </submittedName>
</protein>
<dbReference type="Proteomes" id="UP000317093">
    <property type="component" value="Chromosome"/>
</dbReference>
<dbReference type="RefSeq" id="WP_145257160.1">
    <property type="nucleotide sequence ID" value="NZ_CP036279.1"/>
</dbReference>
<name>A0A518B1C6_9BACT</name>
<evidence type="ECO:0000313" key="1">
    <source>
        <dbReference type="EMBL" id="QDU60785.1"/>
    </source>
</evidence>
<evidence type="ECO:0000313" key="2">
    <source>
        <dbReference type="Proteomes" id="UP000317093"/>
    </source>
</evidence>
<reference evidence="1 2" key="1">
    <citation type="submission" date="2019-02" db="EMBL/GenBank/DDBJ databases">
        <title>Deep-cultivation of Planctomycetes and their phenomic and genomic characterization uncovers novel biology.</title>
        <authorList>
            <person name="Wiegand S."/>
            <person name="Jogler M."/>
            <person name="Boedeker C."/>
            <person name="Pinto D."/>
            <person name="Vollmers J."/>
            <person name="Rivas-Marin E."/>
            <person name="Kohn T."/>
            <person name="Peeters S.H."/>
            <person name="Heuer A."/>
            <person name="Rast P."/>
            <person name="Oberbeckmann S."/>
            <person name="Bunk B."/>
            <person name="Jeske O."/>
            <person name="Meyerdierks A."/>
            <person name="Storesund J.E."/>
            <person name="Kallscheuer N."/>
            <person name="Luecker S."/>
            <person name="Lage O.M."/>
            <person name="Pohl T."/>
            <person name="Merkel B.J."/>
            <person name="Hornburger P."/>
            <person name="Mueller R.-W."/>
            <person name="Bruemmer F."/>
            <person name="Labrenz M."/>
            <person name="Spormann A.M."/>
            <person name="Op den Camp H."/>
            <person name="Overmann J."/>
            <person name="Amann R."/>
            <person name="Jetten M.S.M."/>
            <person name="Mascher T."/>
            <person name="Medema M.H."/>
            <person name="Devos D.P."/>
            <person name="Kaster A.-K."/>
            <person name="Ovreas L."/>
            <person name="Rohde M."/>
            <person name="Galperin M.Y."/>
            <person name="Jogler C."/>
        </authorList>
    </citation>
    <scope>NUCLEOTIDE SEQUENCE [LARGE SCALE GENOMIC DNA]</scope>
    <source>
        <strain evidence="1 2">Pan216</strain>
    </source>
</reference>
<accession>A0A518B1C6</accession>
<dbReference type="EMBL" id="CP036279">
    <property type="protein sequence ID" value="QDU60785.1"/>
    <property type="molecule type" value="Genomic_DNA"/>
</dbReference>